<dbReference type="OrthoDB" id="9949246at2"/>
<protein>
    <submittedName>
        <fullName evidence="2">Uncharacterized protein</fullName>
    </submittedName>
</protein>
<keyword evidence="3" id="KW-1185">Reference proteome</keyword>
<organism evidence="2 3">
    <name type="scientific">Thiomicrorhabdus sediminis</name>
    <dbReference type="NCBI Taxonomy" id="2580412"/>
    <lineage>
        <taxon>Bacteria</taxon>
        <taxon>Pseudomonadati</taxon>
        <taxon>Pseudomonadota</taxon>
        <taxon>Gammaproteobacteria</taxon>
        <taxon>Thiotrichales</taxon>
        <taxon>Piscirickettsiaceae</taxon>
        <taxon>Thiomicrorhabdus</taxon>
    </lineage>
</organism>
<dbReference type="EMBL" id="CP040602">
    <property type="protein sequence ID" value="QCU90100.1"/>
    <property type="molecule type" value="Genomic_DNA"/>
</dbReference>
<proteinExistence type="predicted"/>
<keyword evidence="1" id="KW-0472">Membrane</keyword>
<evidence type="ECO:0000256" key="1">
    <source>
        <dbReference type="SAM" id="Phobius"/>
    </source>
</evidence>
<keyword evidence="1" id="KW-0812">Transmembrane</keyword>
<keyword evidence="1" id="KW-1133">Transmembrane helix</keyword>
<accession>A0A4P9K6L9</accession>
<reference evidence="2 3" key="1">
    <citation type="submission" date="2019-05" db="EMBL/GenBank/DDBJ databases">
        <title>Thiomicrorhabdus sediminis sp. nov, a novel sulfur-oxidizing bacterium isolated from coastal sediment.</title>
        <authorList>
            <person name="Liu X."/>
        </authorList>
    </citation>
    <scope>NUCLEOTIDE SEQUENCE [LARGE SCALE GENOMIC DNA]</scope>
    <source>
        <strain evidence="2 3">G1</strain>
    </source>
</reference>
<feature type="transmembrane region" description="Helical" evidence="1">
    <location>
        <begin position="48"/>
        <end position="69"/>
    </location>
</feature>
<dbReference type="Proteomes" id="UP000304864">
    <property type="component" value="Chromosome"/>
</dbReference>
<evidence type="ECO:0000313" key="2">
    <source>
        <dbReference type="EMBL" id="QCU90100.1"/>
    </source>
</evidence>
<evidence type="ECO:0000313" key="3">
    <source>
        <dbReference type="Proteomes" id="UP000304864"/>
    </source>
</evidence>
<dbReference type="KEGG" id="thig:FE785_05375"/>
<sequence>MGKNEFSHLSDHELHLSYDPIVIEMIKLEQQRRENHRKYKTDKFSNRISVISLVIAIFSLMIALLTLMYKD</sequence>
<name>A0A4P9K6L9_9GAMM</name>
<gene>
    <name evidence="2" type="ORF">FE785_05375</name>
</gene>
<dbReference type="RefSeq" id="WP_138564777.1">
    <property type="nucleotide sequence ID" value="NZ_CP040602.1"/>
</dbReference>
<dbReference type="AlphaFoldDB" id="A0A4P9K6L9"/>